<evidence type="ECO:0000256" key="3">
    <source>
        <dbReference type="ARBA" id="ARBA00022692"/>
    </source>
</evidence>
<dbReference type="EMBL" id="JAWSTH010000001">
    <property type="protein sequence ID" value="MDW5592803.1"/>
    <property type="molecule type" value="Genomic_DNA"/>
</dbReference>
<dbReference type="Proteomes" id="UP001284601">
    <property type="component" value="Unassembled WGS sequence"/>
</dbReference>
<feature type="transmembrane region" description="Helical" evidence="6">
    <location>
        <begin position="143"/>
        <end position="162"/>
    </location>
</feature>
<feature type="transmembrane region" description="Helical" evidence="6">
    <location>
        <begin position="288"/>
        <end position="307"/>
    </location>
</feature>
<dbReference type="PANTHER" id="PTHR32196:SF72">
    <property type="entry name" value="RIBOSE IMPORT PERMEASE PROTEIN RBSC"/>
    <property type="match status" value="1"/>
</dbReference>
<evidence type="ECO:0000313" key="8">
    <source>
        <dbReference type="Proteomes" id="UP001284601"/>
    </source>
</evidence>
<protein>
    <submittedName>
        <fullName evidence="7">ABC transporter permease</fullName>
    </submittedName>
</protein>
<feature type="transmembrane region" description="Helical" evidence="6">
    <location>
        <begin position="182"/>
        <end position="203"/>
    </location>
</feature>
<evidence type="ECO:0000256" key="2">
    <source>
        <dbReference type="ARBA" id="ARBA00022475"/>
    </source>
</evidence>
<feature type="transmembrane region" description="Helical" evidence="6">
    <location>
        <begin position="37"/>
        <end position="56"/>
    </location>
</feature>
<feature type="transmembrane region" description="Helical" evidence="6">
    <location>
        <begin position="235"/>
        <end position="257"/>
    </location>
</feature>
<feature type="transmembrane region" description="Helical" evidence="6">
    <location>
        <begin position="313"/>
        <end position="332"/>
    </location>
</feature>
<sequence length="355" mass="37042">MSQNVVNAEVPSAARGRRAPAARRFARGLSFRTIGAVYVWLLLIAVFAIWIPDLFLREETLKTVLNQYSITALAALSIVVPLTTGVFDLSIGSTMGLAGILSAWLLGNTDLSPLIVVLLGVGAGALVGLFNALIVVRMKIDSFIGTLATGSILAAITLGISGDQILTERVAGGFSDIASRDIGGIQLPVLYMIVLMIAIGFFLEQTASGRYCYATGYNPEVTRLVGVSVDRVRTLALVFSGCVAAFAGVVLTARIQAADPANGPSYMIPAFSAAFLGATQFRHGRFNPWGTIVAVLMLGTGSVGLLLAGAPTWAPQIFQGAVLIAAVGVTVIQRRPKADAETAKPAEPEPAPSAA</sequence>
<keyword evidence="4 6" id="KW-1133">Transmembrane helix</keyword>
<keyword evidence="8" id="KW-1185">Reference proteome</keyword>
<reference evidence="7 8" key="2">
    <citation type="submission" date="2023-10" db="EMBL/GenBank/DDBJ databases">
        <authorList>
            <person name="Han X.F."/>
        </authorList>
    </citation>
    <scope>NUCLEOTIDE SEQUENCE [LARGE SCALE GENOMIC DNA]</scope>
    <source>
        <strain evidence="7 8">KCTC 39840</strain>
    </source>
</reference>
<feature type="transmembrane region" description="Helical" evidence="6">
    <location>
        <begin position="111"/>
        <end position="136"/>
    </location>
</feature>
<accession>A0ABU4HHL9</accession>
<dbReference type="CDD" id="cd06579">
    <property type="entry name" value="TM_PBP1_transp_AraH_like"/>
    <property type="match status" value="1"/>
</dbReference>
<dbReference type="InterPro" id="IPR001851">
    <property type="entry name" value="ABC_transp_permease"/>
</dbReference>
<evidence type="ECO:0000256" key="6">
    <source>
        <dbReference type="SAM" id="Phobius"/>
    </source>
</evidence>
<comment type="caution">
    <text evidence="7">The sequence shown here is derived from an EMBL/GenBank/DDBJ whole genome shotgun (WGS) entry which is preliminary data.</text>
</comment>
<dbReference type="Pfam" id="PF02653">
    <property type="entry name" value="BPD_transp_2"/>
    <property type="match status" value="1"/>
</dbReference>
<reference evidence="8" key="1">
    <citation type="submission" date="2023-07" db="EMBL/GenBank/DDBJ databases">
        <title>Conexibacter stalactiti sp. nov., isolated from stalactites in a lava cave and emended description of the genus Conexibacter.</title>
        <authorList>
            <person name="Lee S.D."/>
        </authorList>
    </citation>
    <scope>NUCLEOTIDE SEQUENCE [LARGE SCALE GENOMIC DNA]</scope>
    <source>
        <strain evidence="8">KCTC 39840</strain>
    </source>
</reference>
<keyword evidence="2" id="KW-1003">Cell membrane</keyword>
<evidence type="ECO:0000256" key="4">
    <source>
        <dbReference type="ARBA" id="ARBA00022989"/>
    </source>
</evidence>
<dbReference type="PANTHER" id="PTHR32196">
    <property type="entry name" value="ABC TRANSPORTER PERMEASE PROTEIN YPHD-RELATED-RELATED"/>
    <property type="match status" value="1"/>
</dbReference>
<proteinExistence type="predicted"/>
<evidence type="ECO:0000313" key="7">
    <source>
        <dbReference type="EMBL" id="MDW5592803.1"/>
    </source>
</evidence>
<name>A0ABU4HHL9_9ACTN</name>
<dbReference type="RefSeq" id="WP_318595061.1">
    <property type="nucleotide sequence ID" value="NZ_JAWSTH010000001.1"/>
</dbReference>
<feature type="transmembrane region" description="Helical" evidence="6">
    <location>
        <begin position="263"/>
        <end position="281"/>
    </location>
</feature>
<evidence type="ECO:0000256" key="1">
    <source>
        <dbReference type="ARBA" id="ARBA00004651"/>
    </source>
</evidence>
<keyword evidence="3 6" id="KW-0812">Transmembrane</keyword>
<feature type="transmembrane region" description="Helical" evidence="6">
    <location>
        <begin position="68"/>
        <end position="91"/>
    </location>
</feature>
<keyword evidence="5 6" id="KW-0472">Membrane</keyword>
<organism evidence="7 8">
    <name type="scientific">Conexibacter stalactiti</name>
    <dbReference type="NCBI Taxonomy" id="1940611"/>
    <lineage>
        <taxon>Bacteria</taxon>
        <taxon>Bacillati</taxon>
        <taxon>Actinomycetota</taxon>
        <taxon>Thermoleophilia</taxon>
        <taxon>Solirubrobacterales</taxon>
        <taxon>Conexibacteraceae</taxon>
        <taxon>Conexibacter</taxon>
    </lineage>
</organism>
<comment type="subcellular location">
    <subcellularLocation>
        <location evidence="1">Cell membrane</location>
        <topology evidence="1">Multi-pass membrane protein</topology>
    </subcellularLocation>
</comment>
<gene>
    <name evidence="7" type="ORF">R7226_00540</name>
</gene>
<evidence type="ECO:0000256" key="5">
    <source>
        <dbReference type="ARBA" id="ARBA00023136"/>
    </source>
</evidence>